<dbReference type="GO" id="GO:0045547">
    <property type="term" value="F:ditrans,polycis-polyprenyl diphosphate synthase [(2E,6E)-farnesyl diphosphate specific] activity"/>
    <property type="evidence" value="ECO:0007669"/>
    <property type="project" value="UniProtKB-EC"/>
</dbReference>
<sequence length="138" mass="15379">MGVVHALEGRLISWGLPRKYKSLHISKIQYLAIVIENEDACRTSNVLELLQWLEALGIKHVCLYDNEGILKKSKDLILEQFDGAAMFQDTHENNVLVDQLRMTLEFVSFSDGKEAVARAANVLLTKYINSGGTGSDQG</sequence>
<dbReference type="Proteomes" id="UP000436088">
    <property type="component" value="Unassembled WGS sequence"/>
</dbReference>
<dbReference type="PANTHER" id="PTHR21528:SF0">
    <property type="entry name" value="DEHYDRODOLICHYL DIPHOSPHATE SYNTHASE COMPLEX SUBUNIT NUS1"/>
    <property type="match status" value="1"/>
</dbReference>
<comment type="similarity">
    <text evidence="3">Belongs to the UPP synthase family.</text>
</comment>
<dbReference type="EC" id="2.5.1.87" evidence="4"/>
<dbReference type="GO" id="GO:0005789">
    <property type="term" value="C:endoplasmic reticulum membrane"/>
    <property type="evidence" value="ECO:0007669"/>
    <property type="project" value="TreeGrafter"/>
</dbReference>
<dbReference type="EMBL" id="VEPZ02000224">
    <property type="protein sequence ID" value="KAE8729615.1"/>
    <property type="molecule type" value="Genomic_DNA"/>
</dbReference>
<comment type="caution">
    <text evidence="8">The sequence shown here is derived from an EMBL/GenBank/DDBJ whole genome shotgun (WGS) entry which is preliminary data.</text>
</comment>
<dbReference type="UniPathway" id="UPA00378"/>
<dbReference type="PANTHER" id="PTHR21528">
    <property type="entry name" value="DEHYDRODOLICHYL DIPHOSPHATE SYNTHASE COMPLEX SUBUNIT NUS1"/>
    <property type="match status" value="1"/>
</dbReference>
<gene>
    <name evidence="8" type="ORF">F3Y22_tig00003507pilonHSYRG00189</name>
</gene>
<organism evidence="8 9">
    <name type="scientific">Hibiscus syriacus</name>
    <name type="common">Rose of Sharon</name>
    <dbReference type="NCBI Taxonomy" id="106335"/>
    <lineage>
        <taxon>Eukaryota</taxon>
        <taxon>Viridiplantae</taxon>
        <taxon>Streptophyta</taxon>
        <taxon>Embryophyta</taxon>
        <taxon>Tracheophyta</taxon>
        <taxon>Spermatophyta</taxon>
        <taxon>Magnoliopsida</taxon>
        <taxon>eudicotyledons</taxon>
        <taxon>Gunneridae</taxon>
        <taxon>Pentapetalae</taxon>
        <taxon>rosids</taxon>
        <taxon>malvids</taxon>
        <taxon>Malvales</taxon>
        <taxon>Malvaceae</taxon>
        <taxon>Malvoideae</taxon>
        <taxon>Hibiscus</taxon>
    </lineage>
</organism>
<comment type="cofactor">
    <cofactor evidence="1">
        <name>Mg(2+)</name>
        <dbReference type="ChEBI" id="CHEBI:18420"/>
    </cofactor>
</comment>
<dbReference type="GO" id="GO:0006508">
    <property type="term" value="P:proteolysis"/>
    <property type="evidence" value="ECO:0007669"/>
    <property type="project" value="UniProtKB-KW"/>
</dbReference>
<evidence type="ECO:0000256" key="5">
    <source>
        <dbReference type="ARBA" id="ARBA00022679"/>
    </source>
</evidence>
<keyword evidence="8" id="KW-0645">Protease</keyword>
<evidence type="ECO:0000256" key="1">
    <source>
        <dbReference type="ARBA" id="ARBA00001946"/>
    </source>
</evidence>
<name>A0A6A3CJR7_HIBSY</name>
<comment type="pathway">
    <text evidence="2">Protein modification; protein glycosylation.</text>
</comment>
<dbReference type="AlphaFoldDB" id="A0A6A3CJR7"/>
<keyword evidence="9" id="KW-1185">Reference proteome</keyword>
<accession>A0A6A3CJR7</accession>
<dbReference type="GO" id="GO:0008233">
    <property type="term" value="F:peptidase activity"/>
    <property type="evidence" value="ECO:0007669"/>
    <property type="project" value="UniProtKB-KW"/>
</dbReference>
<evidence type="ECO:0000256" key="4">
    <source>
        <dbReference type="ARBA" id="ARBA00012596"/>
    </source>
</evidence>
<comment type="catalytic activity">
    <reaction evidence="7">
        <text>n isopentenyl diphosphate + (2E,6E)-farnesyl diphosphate = a di-trans,poly-cis-polyprenyl diphosphate + n diphosphate</text>
        <dbReference type="Rhea" id="RHEA:53008"/>
        <dbReference type="Rhea" id="RHEA-COMP:19494"/>
        <dbReference type="ChEBI" id="CHEBI:33019"/>
        <dbReference type="ChEBI" id="CHEBI:128769"/>
        <dbReference type="ChEBI" id="CHEBI:136960"/>
        <dbReference type="ChEBI" id="CHEBI:175763"/>
        <dbReference type="EC" id="2.5.1.87"/>
    </reaction>
</comment>
<evidence type="ECO:0000256" key="3">
    <source>
        <dbReference type="ARBA" id="ARBA00005432"/>
    </source>
</evidence>
<evidence type="ECO:0000313" key="8">
    <source>
        <dbReference type="EMBL" id="KAE8729615.1"/>
    </source>
</evidence>
<proteinExistence type="inferred from homology"/>
<keyword evidence="6" id="KW-0460">Magnesium</keyword>
<dbReference type="GO" id="GO:1904423">
    <property type="term" value="C:dehydrodolichyl diphosphate synthase complex"/>
    <property type="evidence" value="ECO:0007669"/>
    <property type="project" value="InterPro"/>
</dbReference>
<keyword evidence="5" id="KW-0808">Transferase</keyword>
<keyword evidence="8" id="KW-0378">Hydrolase</keyword>
<dbReference type="InterPro" id="IPR038887">
    <property type="entry name" value="Nus1/NgBR"/>
</dbReference>
<protein>
    <recommendedName>
        <fullName evidence="4">ditrans,polycis-polyprenyl diphosphate synthase [(2E,6E)-farnesyldiphosphate specific]</fullName>
        <ecNumber evidence="4">2.5.1.87</ecNumber>
    </recommendedName>
</protein>
<evidence type="ECO:0000256" key="2">
    <source>
        <dbReference type="ARBA" id="ARBA00004922"/>
    </source>
</evidence>
<evidence type="ECO:0000256" key="7">
    <source>
        <dbReference type="ARBA" id="ARBA00047353"/>
    </source>
</evidence>
<reference evidence="8" key="1">
    <citation type="submission" date="2019-09" db="EMBL/GenBank/DDBJ databases">
        <title>Draft genome information of white flower Hibiscus syriacus.</title>
        <authorList>
            <person name="Kim Y.-M."/>
        </authorList>
    </citation>
    <scope>NUCLEOTIDE SEQUENCE [LARGE SCALE GENOMIC DNA]</scope>
    <source>
        <strain evidence="8">YM2019G1</strain>
    </source>
</reference>
<evidence type="ECO:0000256" key="6">
    <source>
        <dbReference type="ARBA" id="ARBA00022842"/>
    </source>
</evidence>
<evidence type="ECO:0000313" key="9">
    <source>
        <dbReference type="Proteomes" id="UP000436088"/>
    </source>
</evidence>